<name>A0A4P6XLB1_9ASCO</name>
<sequence length="122" mass="13188">MPLLIAATAKSALMLGATIGFTVAVISNDRVIELTAEILQKGADCLNEHLRKKANKIARCPTGCDRMHTKGVCASEATTPSVTDDEYDDETEVENCNGGEPESRVRQYRTCADDILSVQSLD</sequence>
<dbReference type="Proteomes" id="UP000292447">
    <property type="component" value="Chromosome II"/>
</dbReference>
<proteinExistence type="predicted"/>
<dbReference type="AlphaFoldDB" id="A0A4P6XLB1"/>
<accession>A0A4P6XLB1</accession>
<dbReference type="EMBL" id="CP034457">
    <property type="protein sequence ID" value="QBM86966.1"/>
    <property type="molecule type" value="Genomic_DNA"/>
</dbReference>
<reference evidence="3" key="1">
    <citation type="submission" date="2019-03" db="EMBL/GenBank/DDBJ databases">
        <title>Snf2 controls pulcherriminic acid biosynthesis and connects pigmentation and antifungal activity of the yeast Metschnikowia pulcherrima.</title>
        <authorList>
            <person name="Gore-Lloyd D."/>
            <person name="Sumann I."/>
            <person name="Brachmann A.O."/>
            <person name="Schneeberger K."/>
            <person name="Ortiz-Merino R.A."/>
            <person name="Moreno-Beltran M."/>
            <person name="Schlaefli M."/>
            <person name="Kirner P."/>
            <person name="Santos Kron A."/>
            <person name="Wolfe K.H."/>
            <person name="Piel J."/>
            <person name="Ahrens C.H."/>
            <person name="Henk D."/>
            <person name="Freimoser F.M."/>
        </authorList>
    </citation>
    <scope>NUCLEOTIDE SEQUENCE [LARGE SCALE GENOMIC DNA]</scope>
    <source>
        <strain evidence="3">APC 1.2</strain>
    </source>
</reference>
<feature type="region of interest" description="Disordered" evidence="1">
    <location>
        <begin position="79"/>
        <end position="101"/>
    </location>
</feature>
<evidence type="ECO:0000313" key="3">
    <source>
        <dbReference type="Proteomes" id="UP000292447"/>
    </source>
</evidence>
<keyword evidence="3" id="KW-1185">Reference proteome</keyword>
<evidence type="ECO:0000256" key="1">
    <source>
        <dbReference type="SAM" id="MobiDB-lite"/>
    </source>
</evidence>
<feature type="compositionally biased region" description="Acidic residues" evidence="1">
    <location>
        <begin position="83"/>
        <end position="93"/>
    </location>
</feature>
<gene>
    <name evidence="2" type="ORF">METSCH_B01580</name>
</gene>
<protein>
    <submittedName>
        <fullName evidence="2">Uncharacterized protein</fullName>
    </submittedName>
</protein>
<organism evidence="2 3">
    <name type="scientific">Metschnikowia aff. pulcherrima</name>
    <dbReference type="NCBI Taxonomy" id="2163413"/>
    <lineage>
        <taxon>Eukaryota</taxon>
        <taxon>Fungi</taxon>
        <taxon>Dikarya</taxon>
        <taxon>Ascomycota</taxon>
        <taxon>Saccharomycotina</taxon>
        <taxon>Pichiomycetes</taxon>
        <taxon>Metschnikowiaceae</taxon>
        <taxon>Metschnikowia</taxon>
    </lineage>
</organism>
<evidence type="ECO:0000313" key="2">
    <source>
        <dbReference type="EMBL" id="QBM86966.1"/>
    </source>
</evidence>